<gene>
    <name evidence="1" type="ORF">KOY48_01355</name>
</gene>
<name>A0A8F1MDC1_9BACT</name>
<organism evidence="1 2">
    <name type="scientific">Candidatus Minimicrobia naudis</name>
    <dbReference type="NCBI Taxonomy" id="2841263"/>
    <lineage>
        <taxon>Bacteria</taxon>
        <taxon>Candidatus Saccharimonadota</taxon>
        <taxon>Candidatus Saccharimonadota incertae sedis</taxon>
        <taxon>Candidatus Minimicrobia</taxon>
    </lineage>
</organism>
<reference evidence="1" key="1">
    <citation type="submission" date="2021-06" db="EMBL/GenBank/DDBJ databases">
        <title>An adapted protocol for Saccharibacteria cultivation: two new species join this phylum of Candidate Phyla Radiations.</title>
        <authorList>
            <person name="Ibrahim A."/>
            <person name="Maatouk M."/>
            <person name="Zgheib R."/>
            <person name="Haddad G."/>
            <person name="Bou Khalil J."/>
            <person name="Raoult D."/>
            <person name="Bittar F."/>
        </authorList>
    </citation>
    <scope>NUCLEOTIDE SEQUENCE</scope>
    <source>
        <strain evidence="1">IHU1</strain>
    </source>
</reference>
<dbReference type="GO" id="GO:0016765">
    <property type="term" value="F:transferase activity, transferring alkyl or aryl (other than methyl) groups"/>
    <property type="evidence" value="ECO:0007669"/>
    <property type="project" value="InterPro"/>
</dbReference>
<evidence type="ECO:0000313" key="2">
    <source>
        <dbReference type="Proteomes" id="UP000679129"/>
    </source>
</evidence>
<dbReference type="Proteomes" id="UP000679129">
    <property type="component" value="Chromosome"/>
</dbReference>
<protein>
    <submittedName>
        <fullName evidence="1">Undecaprenyl diphosphate synthase family protein</fullName>
    </submittedName>
</protein>
<dbReference type="InterPro" id="IPR036424">
    <property type="entry name" value="UPP_synth-like_sf"/>
</dbReference>
<sequence length="47" mass="5013">MVLCLNYGGHLEIADAVKKIVQSGVSPEEITPELNSAKYIRARGAAV</sequence>
<keyword evidence="2" id="KW-1185">Reference proteome</keyword>
<dbReference type="EMBL" id="CP076460">
    <property type="protein sequence ID" value="QWQ32493.1"/>
    <property type="molecule type" value="Genomic_DNA"/>
</dbReference>
<dbReference type="SUPFAM" id="SSF64005">
    <property type="entry name" value="Undecaprenyl diphosphate synthase"/>
    <property type="match status" value="1"/>
</dbReference>
<dbReference type="AlphaFoldDB" id="A0A8F1MDC1"/>
<accession>A0A8F1MDC1</accession>
<proteinExistence type="predicted"/>
<evidence type="ECO:0000313" key="1">
    <source>
        <dbReference type="EMBL" id="QWQ32493.1"/>
    </source>
</evidence>
<dbReference type="KEGG" id="mnd:KOY48_01355"/>